<name>A0A9D2JJ44_9ENTE</name>
<evidence type="ECO:0000313" key="3">
    <source>
        <dbReference type="Proteomes" id="UP000824063"/>
    </source>
</evidence>
<keyword evidence="1" id="KW-0472">Membrane</keyword>
<gene>
    <name evidence="2" type="ORF">IAA20_05695</name>
</gene>
<protein>
    <submittedName>
        <fullName evidence="2">DUF2975 domain-containing protein</fullName>
    </submittedName>
</protein>
<reference evidence="2" key="2">
    <citation type="submission" date="2021-04" db="EMBL/GenBank/DDBJ databases">
        <authorList>
            <person name="Gilroy R."/>
        </authorList>
    </citation>
    <scope>NUCLEOTIDE SEQUENCE</scope>
    <source>
        <strain evidence="2">CHK172-16539</strain>
    </source>
</reference>
<dbReference type="Pfam" id="PF11188">
    <property type="entry name" value="DUF2975"/>
    <property type="match status" value="1"/>
</dbReference>
<organism evidence="2 3">
    <name type="scientific">Candidatus Enterococcus avicola</name>
    <dbReference type="NCBI Taxonomy" id="2838561"/>
    <lineage>
        <taxon>Bacteria</taxon>
        <taxon>Bacillati</taxon>
        <taxon>Bacillota</taxon>
        <taxon>Bacilli</taxon>
        <taxon>Lactobacillales</taxon>
        <taxon>Enterococcaceae</taxon>
        <taxon>Enterococcus</taxon>
    </lineage>
</organism>
<feature type="transmembrane region" description="Helical" evidence="1">
    <location>
        <begin position="7"/>
        <end position="28"/>
    </location>
</feature>
<accession>A0A9D2JJ44</accession>
<proteinExistence type="predicted"/>
<reference evidence="2" key="1">
    <citation type="journal article" date="2021" name="PeerJ">
        <title>Extensive microbial diversity within the chicken gut microbiome revealed by metagenomics and culture.</title>
        <authorList>
            <person name="Gilroy R."/>
            <person name="Ravi A."/>
            <person name="Getino M."/>
            <person name="Pursley I."/>
            <person name="Horton D.L."/>
            <person name="Alikhan N.F."/>
            <person name="Baker D."/>
            <person name="Gharbi K."/>
            <person name="Hall N."/>
            <person name="Watson M."/>
            <person name="Adriaenssens E.M."/>
            <person name="Foster-Nyarko E."/>
            <person name="Jarju S."/>
            <person name="Secka A."/>
            <person name="Antonio M."/>
            <person name="Oren A."/>
            <person name="Chaudhuri R.R."/>
            <person name="La Ragione R."/>
            <person name="Hildebrand F."/>
            <person name="Pallen M.J."/>
        </authorList>
    </citation>
    <scope>NUCLEOTIDE SEQUENCE</scope>
    <source>
        <strain evidence="2">CHK172-16539</strain>
    </source>
</reference>
<sequence>MKTKAIFFKGVIILFATIISFLTFLIGIEVFTSGETSKSFTIPLFFTSILLTDLFAFSALFYLYQIVSLIGNEQAFSNQILPLAKKLNQRMVGMAVTFCGILPFVYRVAELDDAPGLIIVGLMIVSIPFSLVVFGKIVEELFKQAVYLKRDQDLTI</sequence>
<evidence type="ECO:0000313" key="2">
    <source>
        <dbReference type="EMBL" id="HIZ53415.1"/>
    </source>
</evidence>
<feature type="transmembrane region" description="Helical" evidence="1">
    <location>
        <begin position="115"/>
        <end position="134"/>
    </location>
</feature>
<dbReference type="AlphaFoldDB" id="A0A9D2JJ44"/>
<evidence type="ECO:0000256" key="1">
    <source>
        <dbReference type="SAM" id="Phobius"/>
    </source>
</evidence>
<feature type="transmembrane region" description="Helical" evidence="1">
    <location>
        <begin position="40"/>
        <end position="64"/>
    </location>
</feature>
<dbReference type="InterPro" id="IPR021354">
    <property type="entry name" value="DUF2975"/>
</dbReference>
<feature type="transmembrane region" description="Helical" evidence="1">
    <location>
        <begin position="91"/>
        <end position="109"/>
    </location>
</feature>
<dbReference type="Proteomes" id="UP000824063">
    <property type="component" value="Unassembled WGS sequence"/>
</dbReference>
<keyword evidence="1" id="KW-0812">Transmembrane</keyword>
<keyword evidence="1" id="KW-1133">Transmembrane helix</keyword>
<dbReference type="EMBL" id="DXBN01000128">
    <property type="protein sequence ID" value="HIZ53415.1"/>
    <property type="molecule type" value="Genomic_DNA"/>
</dbReference>
<comment type="caution">
    <text evidence="2">The sequence shown here is derived from an EMBL/GenBank/DDBJ whole genome shotgun (WGS) entry which is preliminary data.</text>
</comment>